<dbReference type="InterPro" id="IPR053167">
    <property type="entry name" value="Spore_coat_component"/>
</dbReference>
<dbReference type="Proteomes" id="UP000046187">
    <property type="component" value="Unassembled WGS sequence"/>
</dbReference>
<name>A0A0K2ZGL7_9XANT</name>
<feature type="signal peptide" evidence="1">
    <location>
        <begin position="1"/>
        <end position="23"/>
    </location>
</feature>
<dbReference type="RefSeq" id="WP_003467162.1">
    <property type="nucleotide sequence ID" value="NZ_CXOI01000016.1"/>
</dbReference>
<dbReference type="PANTHER" id="PTHR37089">
    <property type="entry name" value="PROTEIN U-RELATED"/>
    <property type="match status" value="1"/>
</dbReference>
<dbReference type="SMART" id="SM00972">
    <property type="entry name" value="SCPU"/>
    <property type="match status" value="1"/>
</dbReference>
<feature type="chain" id="PRO_5005492205" description="Spore coat protein U/FanG domain-containing protein" evidence="1">
    <location>
        <begin position="24"/>
        <end position="167"/>
    </location>
</feature>
<proteinExistence type="predicted"/>
<evidence type="ECO:0000313" key="3">
    <source>
        <dbReference type="EMBL" id="CTP84798.1"/>
    </source>
</evidence>
<protein>
    <recommendedName>
        <fullName evidence="2">Spore coat protein U/FanG domain-containing protein</fullName>
    </recommendedName>
</protein>
<dbReference type="Pfam" id="PF05229">
    <property type="entry name" value="SCPU"/>
    <property type="match status" value="1"/>
</dbReference>
<dbReference type="AlphaFoldDB" id="A0A0K2ZGL7"/>
<organism evidence="3 4">
    <name type="scientific">Xanthomonas graminis pv. arrhenatheri LMG 727</name>
    <dbReference type="NCBI Taxonomy" id="1195923"/>
    <lineage>
        <taxon>Bacteria</taxon>
        <taxon>Pseudomonadati</taxon>
        <taxon>Pseudomonadota</taxon>
        <taxon>Gammaproteobacteria</taxon>
        <taxon>Lysobacterales</taxon>
        <taxon>Lysobacteraceae</taxon>
        <taxon>Xanthomonas</taxon>
        <taxon>Xanthomonas translucens group</taxon>
        <taxon>Xanthomonas graminis</taxon>
    </lineage>
</organism>
<keyword evidence="4" id="KW-1185">Reference proteome</keyword>
<dbReference type="PANTHER" id="PTHR37089:SF4">
    <property type="entry name" value="EXPORTED PROTEIN"/>
    <property type="match status" value="1"/>
</dbReference>
<keyword evidence="1" id="KW-0732">Signal</keyword>
<evidence type="ECO:0000256" key="1">
    <source>
        <dbReference type="SAM" id="SignalP"/>
    </source>
</evidence>
<reference evidence="4" key="1">
    <citation type="submission" date="2015-07" db="EMBL/GenBank/DDBJ databases">
        <authorList>
            <person name="Wibberg D."/>
        </authorList>
    </citation>
    <scope>NUCLEOTIDE SEQUENCE [LARGE SCALE GENOMIC DNA]</scope>
</reference>
<sequence>MQTLHSALAIAVLLAAGTGVASAQTDSRTFNVKIVITSVCDIQTAPTDVDFGSVNSTQTSINSTGTLNVRCTSGTPYNIALNAGSGSGATVTARTMGSADAGNTARVPYALYRNSARTQNWGSTIGSDTQAGTGNGAVQPLVVYGQVASTNYPAGSYSDVVTATVTW</sequence>
<evidence type="ECO:0000313" key="4">
    <source>
        <dbReference type="Proteomes" id="UP000046187"/>
    </source>
</evidence>
<dbReference type="GeneID" id="98192841"/>
<dbReference type="InterPro" id="IPR007893">
    <property type="entry name" value="Spore_coat_U/FanG"/>
</dbReference>
<gene>
    <name evidence="3" type="ORF">XTALMG727_1116</name>
</gene>
<accession>A0A0K2ZGL7</accession>
<dbReference type="EMBL" id="CXOI01000016">
    <property type="protein sequence ID" value="CTP84798.1"/>
    <property type="molecule type" value="Genomic_DNA"/>
</dbReference>
<evidence type="ECO:0000259" key="2">
    <source>
        <dbReference type="Pfam" id="PF05229"/>
    </source>
</evidence>
<feature type="domain" description="Spore coat protein U/FanG" evidence="2">
    <location>
        <begin position="28"/>
        <end position="164"/>
    </location>
</feature>